<evidence type="ECO:0000256" key="3">
    <source>
        <dbReference type="ARBA" id="ARBA00022786"/>
    </source>
</evidence>
<sequence length="245" mass="28384">PIDIVNKLLLSYRKSKLQIDTQQKIVLVPKELENEIREIFYQYTQANEENAICYGVCENSFKSSLVLPLFNDMECEKFSKFCIECVQQHLEYHAKSGTENSLTFNLRIAQDNKVPFGIFVSTCCKCHFNDFNFIQLMTDVMNRLFLAFTSVSKEFKMCKSCCKLMLHFKTPQYSHLQYSYQNCQLYWCNNCGEQHEKDDISCIIPLMAGYKKCPTCRALFCKNDACDHVTCAKCGTAFCFECGNP</sequence>
<dbReference type="CDD" id="cd20336">
    <property type="entry name" value="Rcat_RBR"/>
    <property type="match status" value="1"/>
</dbReference>
<gene>
    <name evidence="6" type="ORF">TPC1_11544</name>
</gene>
<keyword evidence="3" id="KW-0833">Ubl conjugation pathway</keyword>
<reference evidence="6" key="1">
    <citation type="submission" date="2015-07" db="EMBL/GenBank/DDBJ databases">
        <title>Adaptation to a free-living lifestyle via gene acquisitions in the diplomonad Trepomonas sp. PC1.</title>
        <authorList>
            <person name="Xu F."/>
            <person name="Jerlstrom-Hultqvist J."/>
            <person name="Kolisko M."/>
            <person name="Simpson A.G.B."/>
            <person name="Roger A.J."/>
            <person name="Svard S.G."/>
            <person name="Andersson J.O."/>
        </authorList>
    </citation>
    <scope>NUCLEOTIDE SEQUENCE</scope>
    <source>
        <strain evidence="6">PC1</strain>
    </source>
</reference>
<proteinExistence type="predicted"/>
<evidence type="ECO:0000256" key="2">
    <source>
        <dbReference type="ARBA" id="ARBA00022771"/>
    </source>
</evidence>
<evidence type="ECO:0000256" key="4">
    <source>
        <dbReference type="ARBA" id="ARBA00022833"/>
    </source>
</evidence>
<keyword evidence="2" id="KW-0863">Zinc-finger</keyword>
<feature type="domain" description="IBR" evidence="5">
    <location>
        <begin position="208"/>
        <end position="245"/>
    </location>
</feature>
<dbReference type="Pfam" id="PF01485">
    <property type="entry name" value="IBR"/>
    <property type="match status" value="1"/>
</dbReference>
<evidence type="ECO:0000256" key="1">
    <source>
        <dbReference type="ARBA" id="ARBA00022723"/>
    </source>
</evidence>
<accession>A0A146KJ53</accession>
<dbReference type="SUPFAM" id="SSF57850">
    <property type="entry name" value="RING/U-box"/>
    <property type="match status" value="1"/>
</dbReference>
<keyword evidence="4" id="KW-0862">Zinc</keyword>
<dbReference type="EMBL" id="GDID01001145">
    <property type="protein sequence ID" value="JAP95461.1"/>
    <property type="molecule type" value="Transcribed_RNA"/>
</dbReference>
<dbReference type="GO" id="GO:0008270">
    <property type="term" value="F:zinc ion binding"/>
    <property type="evidence" value="ECO:0007669"/>
    <property type="project" value="UniProtKB-KW"/>
</dbReference>
<evidence type="ECO:0000259" key="5">
    <source>
        <dbReference type="Pfam" id="PF01485"/>
    </source>
</evidence>
<protein>
    <recommendedName>
        <fullName evidence="5">IBR domain-containing protein</fullName>
    </recommendedName>
</protein>
<dbReference type="InterPro" id="IPR002867">
    <property type="entry name" value="IBR_dom"/>
</dbReference>
<dbReference type="Gene3D" id="1.20.120.1750">
    <property type="match status" value="1"/>
</dbReference>
<feature type="non-terminal residue" evidence="6">
    <location>
        <position position="245"/>
    </location>
</feature>
<evidence type="ECO:0000313" key="6">
    <source>
        <dbReference type="EMBL" id="JAP95461.1"/>
    </source>
</evidence>
<organism evidence="6">
    <name type="scientific">Trepomonas sp. PC1</name>
    <dbReference type="NCBI Taxonomy" id="1076344"/>
    <lineage>
        <taxon>Eukaryota</taxon>
        <taxon>Metamonada</taxon>
        <taxon>Diplomonadida</taxon>
        <taxon>Hexamitidae</taxon>
        <taxon>Hexamitinae</taxon>
        <taxon>Trepomonas</taxon>
    </lineage>
</organism>
<dbReference type="AlphaFoldDB" id="A0A146KJ53"/>
<feature type="non-terminal residue" evidence="6">
    <location>
        <position position="1"/>
    </location>
</feature>
<name>A0A146KJ53_9EUKA</name>
<keyword evidence="1" id="KW-0479">Metal-binding</keyword>